<name>A0A8X6S092_TRICX</name>
<organism evidence="1 2">
    <name type="scientific">Trichonephila clavipes</name>
    <name type="common">Golden silk orbweaver</name>
    <name type="synonym">Nephila clavipes</name>
    <dbReference type="NCBI Taxonomy" id="2585209"/>
    <lineage>
        <taxon>Eukaryota</taxon>
        <taxon>Metazoa</taxon>
        <taxon>Ecdysozoa</taxon>
        <taxon>Arthropoda</taxon>
        <taxon>Chelicerata</taxon>
        <taxon>Arachnida</taxon>
        <taxon>Araneae</taxon>
        <taxon>Araneomorphae</taxon>
        <taxon>Entelegynae</taxon>
        <taxon>Araneoidea</taxon>
        <taxon>Nephilidae</taxon>
        <taxon>Trichonephila</taxon>
    </lineage>
</organism>
<proteinExistence type="predicted"/>
<keyword evidence="2" id="KW-1185">Reference proteome</keyword>
<evidence type="ECO:0000313" key="2">
    <source>
        <dbReference type="Proteomes" id="UP000887159"/>
    </source>
</evidence>
<dbReference type="AlphaFoldDB" id="A0A8X6S092"/>
<reference evidence="1" key="1">
    <citation type="submission" date="2020-08" db="EMBL/GenBank/DDBJ databases">
        <title>Multicomponent nature underlies the extraordinary mechanical properties of spider dragline silk.</title>
        <authorList>
            <person name="Kono N."/>
            <person name="Nakamura H."/>
            <person name="Mori M."/>
            <person name="Yoshida Y."/>
            <person name="Ohtoshi R."/>
            <person name="Malay A.D."/>
            <person name="Moran D.A.P."/>
            <person name="Tomita M."/>
            <person name="Numata K."/>
            <person name="Arakawa K."/>
        </authorList>
    </citation>
    <scope>NUCLEOTIDE SEQUENCE</scope>
</reference>
<sequence length="143" mass="17539">MLFTYALWKASSVFSEFDQRRILPNRDCRLSFRKLCQRVRRSRDVDLSSLEQRWIMQPSRTIAQRIQSITHHSVFSRTTRRRLQQSGMSTRRPLLHSHLTGNHSRIRRQWCDERRTMTKVRNYIAFTDAFRFFLQHHYDRIRV</sequence>
<gene>
    <name evidence="1" type="primary">X975_13979</name>
    <name evidence="1" type="ORF">TNCV_1197801</name>
</gene>
<accession>A0A8X6S092</accession>
<protein>
    <submittedName>
        <fullName evidence="1">Transposable element Tcb1 transposase</fullName>
    </submittedName>
</protein>
<dbReference type="EMBL" id="BMAU01021243">
    <property type="protein sequence ID" value="GFY04001.1"/>
    <property type="molecule type" value="Genomic_DNA"/>
</dbReference>
<comment type="caution">
    <text evidence="1">The sequence shown here is derived from an EMBL/GenBank/DDBJ whole genome shotgun (WGS) entry which is preliminary data.</text>
</comment>
<dbReference type="Proteomes" id="UP000887159">
    <property type="component" value="Unassembled WGS sequence"/>
</dbReference>
<evidence type="ECO:0000313" key="1">
    <source>
        <dbReference type="EMBL" id="GFY04001.1"/>
    </source>
</evidence>